<dbReference type="STRING" id="246437.L9L7U9"/>
<dbReference type="EMBL" id="KB320474">
    <property type="protein sequence ID" value="ELW71026.1"/>
    <property type="molecule type" value="Genomic_DNA"/>
</dbReference>
<dbReference type="GO" id="GO:0044218">
    <property type="term" value="C:other organism cell membrane"/>
    <property type="evidence" value="ECO:0007669"/>
    <property type="project" value="UniProtKB-KW"/>
</dbReference>
<accession>L9L7U9</accession>
<reference evidence="14" key="1">
    <citation type="submission" date="2012-07" db="EMBL/GenBank/DDBJ databases">
        <title>Genome of the Chinese tree shrew, a rising model animal genetically related to primates.</title>
        <authorList>
            <person name="Zhang G."/>
            <person name="Fan Y."/>
            <person name="Yao Y."/>
            <person name="Huang Z."/>
        </authorList>
    </citation>
    <scope>NUCLEOTIDE SEQUENCE [LARGE SCALE GENOMIC DNA]</scope>
</reference>
<dbReference type="PANTHER" id="PTHR10728:SF39">
    <property type="entry name" value="CYTOSOLIC PHOSPHOLIPASE A2 GAMMA"/>
    <property type="match status" value="1"/>
</dbReference>
<evidence type="ECO:0000313" key="14">
    <source>
        <dbReference type="Proteomes" id="UP000011518"/>
    </source>
</evidence>
<evidence type="ECO:0000256" key="2">
    <source>
        <dbReference type="ARBA" id="ARBA00004532"/>
    </source>
</evidence>
<protein>
    <submittedName>
        <fullName evidence="13">Cytosolic phospholipase A2 gamma</fullName>
    </submittedName>
</protein>
<feature type="domain" description="PLA2c" evidence="12">
    <location>
        <begin position="1"/>
        <end position="604"/>
    </location>
</feature>
<keyword evidence="3" id="KW-1052">Target cell membrane</keyword>
<reference evidence="14" key="2">
    <citation type="journal article" date="2013" name="Nat. Commun.">
        <title>Genome of the Chinese tree shrew.</title>
        <authorList>
            <person name="Fan Y."/>
            <person name="Huang Z.Y."/>
            <person name="Cao C.C."/>
            <person name="Chen C.S."/>
            <person name="Chen Y.X."/>
            <person name="Fan D.D."/>
            <person name="He J."/>
            <person name="Hou H.L."/>
            <person name="Hu L."/>
            <person name="Hu X.T."/>
            <person name="Jiang X.T."/>
            <person name="Lai R."/>
            <person name="Lang Y.S."/>
            <person name="Liang B."/>
            <person name="Liao S.G."/>
            <person name="Mu D."/>
            <person name="Ma Y.Y."/>
            <person name="Niu Y.Y."/>
            <person name="Sun X.Q."/>
            <person name="Xia J.Q."/>
            <person name="Xiao J."/>
            <person name="Xiong Z.Q."/>
            <person name="Xu L."/>
            <person name="Yang L."/>
            <person name="Zhang Y."/>
            <person name="Zhao W."/>
            <person name="Zhao X.D."/>
            <person name="Zheng Y.T."/>
            <person name="Zhou J.M."/>
            <person name="Zhu Y.B."/>
            <person name="Zhang G.J."/>
            <person name="Wang J."/>
            <person name="Yao Y.G."/>
        </authorList>
    </citation>
    <scope>NUCLEOTIDE SEQUENCE [LARGE SCALE GENOMIC DNA]</scope>
</reference>
<dbReference type="InterPro" id="IPR015926">
    <property type="entry name" value="Cytolysin/lectin"/>
</dbReference>
<proteinExistence type="predicted"/>
<keyword evidence="6" id="KW-1053">Target membrane</keyword>
<keyword evidence="14" id="KW-1185">Reference proteome</keyword>
<evidence type="ECO:0000259" key="12">
    <source>
        <dbReference type="PROSITE" id="PS51210"/>
    </source>
</evidence>
<keyword evidence="11" id="KW-0812">Transmembrane</keyword>
<dbReference type="InParanoid" id="L9L7U9"/>
<dbReference type="GO" id="GO:0005654">
    <property type="term" value="C:nucleoplasm"/>
    <property type="evidence" value="ECO:0007669"/>
    <property type="project" value="TreeGrafter"/>
</dbReference>
<dbReference type="GO" id="GO:0005509">
    <property type="term" value="F:calcium ion binding"/>
    <property type="evidence" value="ECO:0007669"/>
    <property type="project" value="TreeGrafter"/>
</dbReference>
<name>L9L7U9_TUPCH</name>
<dbReference type="Proteomes" id="UP000011518">
    <property type="component" value="Unassembled WGS sequence"/>
</dbReference>
<gene>
    <name evidence="13" type="ORF">TREES_T100016615</name>
</gene>
<dbReference type="GO" id="GO:0005829">
    <property type="term" value="C:cytosol"/>
    <property type="evidence" value="ECO:0007669"/>
    <property type="project" value="TreeGrafter"/>
</dbReference>
<dbReference type="PROSITE" id="PS51210">
    <property type="entry name" value="PLA2C"/>
    <property type="match status" value="1"/>
</dbReference>
<comment type="subcellular location">
    <subcellularLocation>
        <location evidence="2">Nematocyst</location>
    </subcellularLocation>
    <subcellularLocation>
        <location evidence="1">Target cell membrane</location>
    </subcellularLocation>
</comment>
<dbReference type="Gene3D" id="3.40.1090.10">
    <property type="entry name" value="Cytosolic phospholipase A2 catalytic domain"/>
    <property type="match status" value="1"/>
</dbReference>
<keyword evidence="11" id="KW-0472">Membrane</keyword>
<evidence type="ECO:0000256" key="9">
    <source>
        <dbReference type="ARBA" id="ARBA00048373"/>
    </source>
</evidence>
<keyword evidence="7" id="KW-0166">Nematocyst</keyword>
<dbReference type="SMART" id="SM00022">
    <property type="entry name" value="PLAc"/>
    <property type="match status" value="1"/>
</dbReference>
<dbReference type="GO" id="GO:0046475">
    <property type="term" value="P:glycerophospholipid catabolic process"/>
    <property type="evidence" value="ECO:0007669"/>
    <property type="project" value="TreeGrafter"/>
</dbReference>
<dbReference type="SUPFAM" id="SSF63724">
    <property type="entry name" value="Cytolysin/lectin"/>
    <property type="match status" value="1"/>
</dbReference>
<keyword evidence="5 10" id="KW-0443">Lipid metabolism</keyword>
<evidence type="ECO:0000256" key="3">
    <source>
        <dbReference type="ARBA" id="ARBA00022537"/>
    </source>
</evidence>
<keyword evidence="10" id="KW-0442">Lipid degradation</keyword>
<evidence type="ECO:0000256" key="8">
    <source>
        <dbReference type="ARBA" id="ARBA00023422"/>
    </source>
</evidence>
<comment type="catalytic activity">
    <reaction evidence="9">
        <text>1-hexadecanoyl-2-(5Z,8Z,11Z,14Z-eicosatetraenoyl)-sn-glycero-3-phosphocholine + H2O = 1-hexadecanoyl-sn-glycero-3-phosphocholine + (5Z,8Z,11Z,14Z)-eicosatetraenoate + H(+)</text>
        <dbReference type="Rhea" id="RHEA:40427"/>
        <dbReference type="ChEBI" id="CHEBI:15377"/>
        <dbReference type="ChEBI" id="CHEBI:15378"/>
        <dbReference type="ChEBI" id="CHEBI:32395"/>
        <dbReference type="ChEBI" id="CHEBI:72998"/>
        <dbReference type="ChEBI" id="CHEBI:73003"/>
    </reaction>
    <physiologicalReaction direction="left-to-right" evidence="9">
        <dbReference type="Rhea" id="RHEA:40428"/>
    </physiologicalReaction>
</comment>
<keyword evidence="4 10" id="KW-0378">Hydrolase</keyword>
<feature type="transmembrane region" description="Helical" evidence="11">
    <location>
        <begin position="609"/>
        <end position="630"/>
    </location>
</feature>
<dbReference type="PANTHER" id="PTHR10728">
    <property type="entry name" value="CYTOSOLIC PHOSPHOLIPASE A2"/>
    <property type="match status" value="1"/>
</dbReference>
<evidence type="ECO:0000256" key="6">
    <source>
        <dbReference type="ARBA" id="ARBA00023298"/>
    </source>
</evidence>
<dbReference type="SUPFAM" id="SSF52151">
    <property type="entry name" value="FabD/lysophospholipase-like"/>
    <property type="match status" value="1"/>
</dbReference>
<dbReference type="eggNOG" id="KOG1325">
    <property type="taxonomic scope" value="Eukaryota"/>
</dbReference>
<evidence type="ECO:0000256" key="7">
    <source>
        <dbReference type="ARBA" id="ARBA00023331"/>
    </source>
</evidence>
<dbReference type="GO" id="GO:0005635">
    <property type="term" value="C:nuclear envelope"/>
    <property type="evidence" value="ECO:0007669"/>
    <property type="project" value="TreeGrafter"/>
</dbReference>
<evidence type="ECO:0000256" key="11">
    <source>
        <dbReference type="SAM" id="Phobius"/>
    </source>
</evidence>
<evidence type="ECO:0000256" key="10">
    <source>
        <dbReference type="PROSITE-ProRule" id="PRU00555"/>
    </source>
</evidence>
<evidence type="ECO:0000313" key="13">
    <source>
        <dbReference type="EMBL" id="ELW71026.1"/>
    </source>
</evidence>
<dbReference type="FunCoup" id="L9L7U9">
    <property type="interactions" value="666"/>
</dbReference>
<dbReference type="GO" id="GO:0005544">
    <property type="term" value="F:calcium-dependent phospholipid binding"/>
    <property type="evidence" value="ECO:0007669"/>
    <property type="project" value="TreeGrafter"/>
</dbReference>
<dbReference type="InterPro" id="IPR016035">
    <property type="entry name" value="Acyl_Trfase/lysoPLipase"/>
</dbReference>
<dbReference type="Pfam" id="PF01735">
    <property type="entry name" value="PLA2_B"/>
    <property type="match status" value="1"/>
</dbReference>
<dbReference type="GO" id="GO:0042151">
    <property type="term" value="C:nematocyst"/>
    <property type="evidence" value="ECO:0007669"/>
    <property type="project" value="UniProtKB-SubCell"/>
</dbReference>
<sequence>MESAEVSIIPGLQKEEKAAVEKRSPKVLKALKKLSIQANEAPVIAMLGSGGGLRAHIACLGVLSEMREQGLLDAVMYLAAVSGSTWAMSSFYTNSGDTKAIEAELKRRFDQKEWDLDKSLEKTVKAAKLENYSLTDFWAYLVVSKQTRELQDSCLSSMKKQVEDGTLPYPIFAAIDDDLQTAWERKKAQSSMPGTHPCIASPETWFEFTPHHAGYPALGAYVPTTHFGSKFKEGRLIKSESERDLTFLKGLWGSALASTKDMKKFILAQFLSLKEKLKMNYLSKEGTGVDEALLELVTAYLQDQSSNSTQRRLQTLQQALQVERPDQDSEPEHAWLAKMVQNWSQMSWEEQGRLLESLVCSFTGQGGLPMPRIRSTIKESLKDFLDFLNKTGVCFWKWEWGTIHNFLYEHGGIRDEAMHSRELLHLVDAGVAINTPYPLVLPPMREVHLILSFDFSAGDPFETIRAAADYCHQNKIPFPPVEEAKLEAWSKAPADCYILKGETGPVVMHFPLFNTDTCGDEIQMWNDRYSTFKLVDSYTLDLVTQLLEVSKNNIRRNKENILREMRNVVRLYCWNGHAQVIAPPVLPTESTIIFSFMKMSSAQGSMGLLVHYGLNIFLIFLFSAPFSYTFHSTKLP</sequence>
<dbReference type="AlphaFoldDB" id="L9L7U9"/>
<dbReference type="InterPro" id="IPR002642">
    <property type="entry name" value="LysoPLipase_cat_dom"/>
</dbReference>
<keyword evidence="11" id="KW-1133">Transmembrane helix</keyword>
<organism evidence="13 14">
    <name type="scientific">Tupaia chinensis</name>
    <name type="common">Chinese tree shrew</name>
    <name type="synonym">Tupaia belangeri chinensis</name>
    <dbReference type="NCBI Taxonomy" id="246437"/>
    <lineage>
        <taxon>Eukaryota</taxon>
        <taxon>Metazoa</taxon>
        <taxon>Chordata</taxon>
        <taxon>Craniata</taxon>
        <taxon>Vertebrata</taxon>
        <taxon>Euteleostomi</taxon>
        <taxon>Mammalia</taxon>
        <taxon>Eutheria</taxon>
        <taxon>Euarchontoglires</taxon>
        <taxon>Scandentia</taxon>
        <taxon>Tupaiidae</taxon>
        <taxon>Tupaia</taxon>
    </lineage>
</organism>
<dbReference type="GO" id="GO:0047498">
    <property type="term" value="F:calcium-dependent phospholipase A2 activity"/>
    <property type="evidence" value="ECO:0007669"/>
    <property type="project" value="TreeGrafter"/>
</dbReference>
<evidence type="ECO:0000256" key="1">
    <source>
        <dbReference type="ARBA" id="ARBA00004175"/>
    </source>
</evidence>
<evidence type="ECO:0000256" key="4">
    <source>
        <dbReference type="ARBA" id="ARBA00022801"/>
    </source>
</evidence>
<comment type="catalytic activity">
    <reaction evidence="8">
        <text>a 1,2-diacyl-sn-glycero-3-phosphocholine + H2O = a 1-acyl-sn-glycero-3-phosphocholine + a fatty acid + H(+)</text>
        <dbReference type="Rhea" id="RHEA:15801"/>
        <dbReference type="ChEBI" id="CHEBI:15377"/>
        <dbReference type="ChEBI" id="CHEBI:15378"/>
        <dbReference type="ChEBI" id="CHEBI:28868"/>
        <dbReference type="ChEBI" id="CHEBI:57643"/>
        <dbReference type="ChEBI" id="CHEBI:58168"/>
        <dbReference type="EC" id="3.1.1.4"/>
    </reaction>
    <physiologicalReaction direction="left-to-right" evidence="8">
        <dbReference type="Rhea" id="RHEA:15802"/>
    </physiologicalReaction>
</comment>
<evidence type="ECO:0000256" key="5">
    <source>
        <dbReference type="ARBA" id="ARBA00023098"/>
    </source>
</evidence>